<evidence type="ECO:0000256" key="2">
    <source>
        <dbReference type="SAM" id="SignalP"/>
    </source>
</evidence>
<gene>
    <name evidence="4" type="ORF">B0T16DRAFT_450893</name>
</gene>
<dbReference type="Gene3D" id="2.60.40.1210">
    <property type="entry name" value="Cellobiose dehydrogenase, cytochrome domain"/>
    <property type="match status" value="1"/>
</dbReference>
<dbReference type="CDD" id="cd09630">
    <property type="entry name" value="CDH_like_cytochrome"/>
    <property type="match status" value="1"/>
</dbReference>
<dbReference type="PANTHER" id="PTHR47797:SF5">
    <property type="entry name" value="CELLOBIOSE DEHYDROGENASE CYTOCHROME DOMAIN-CONTAINING PROTEIN"/>
    <property type="match status" value="1"/>
</dbReference>
<dbReference type="PANTHER" id="PTHR47797">
    <property type="entry name" value="DEHYDROGENASE, PUTATIVE (AFU_ORTHOLOGUE AFUA_8G05805)-RELATED"/>
    <property type="match status" value="1"/>
</dbReference>
<proteinExistence type="predicted"/>
<reference evidence="4" key="1">
    <citation type="submission" date="2023-06" db="EMBL/GenBank/DDBJ databases">
        <title>Genome-scale phylogeny and comparative genomics of the fungal order Sordariales.</title>
        <authorList>
            <consortium name="Lawrence Berkeley National Laboratory"/>
            <person name="Hensen N."/>
            <person name="Bonometti L."/>
            <person name="Westerberg I."/>
            <person name="Brannstrom I.O."/>
            <person name="Guillou S."/>
            <person name="Cros-Aarteil S."/>
            <person name="Calhoun S."/>
            <person name="Haridas S."/>
            <person name="Kuo A."/>
            <person name="Mondo S."/>
            <person name="Pangilinan J."/>
            <person name="Riley R."/>
            <person name="Labutti K."/>
            <person name="Andreopoulos B."/>
            <person name="Lipzen A."/>
            <person name="Chen C."/>
            <person name="Yanf M."/>
            <person name="Daum C."/>
            <person name="Ng V."/>
            <person name="Clum A."/>
            <person name="Steindorff A."/>
            <person name="Ohm R."/>
            <person name="Martin F."/>
            <person name="Silar P."/>
            <person name="Natvig D."/>
            <person name="Lalanne C."/>
            <person name="Gautier V."/>
            <person name="Ament-Velasquez S.L."/>
            <person name="Kruys A."/>
            <person name="Hutchinson M.I."/>
            <person name="Powell A.J."/>
            <person name="Barry K."/>
            <person name="Miller A.N."/>
            <person name="Grigoriev I.V."/>
            <person name="Debuchy R."/>
            <person name="Gladieux P."/>
            <person name="Thoren M.H."/>
            <person name="Johannesson H."/>
        </authorList>
    </citation>
    <scope>NUCLEOTIDE SEQUENCE</scope>
    <source>
        <strain evidence="4">SMH2532-1</strain>
    </source>
</reference>
<name>A0AA39YMC3_9PEZI</name>
<organism evidence="4 5">
    <name type="scientific">Cercophora newfieldiana</name>
    <dbReference type="NCBI Taxonomy" id="92897"/>
    <lineage>
        <taxon>Eukaryota</taxon>
        <taxon>Fungi</taxon>
        <taxon>Dikarya</taxon>
        <taxon>Ascomycota</taxon>
        <taxon>Pezizomycotina</taxon>
        <taxon>Sordariomycetes</taxon>
        <taxon>Sordariomycetidae</taxon>
        <taxon>Sordariales</taxon>
        <taxon>Lasiosphaeriaceae</taxon>
        <taxon>Cercophora</taxon>
    </lineage>
</organism>
<dbReference type="AlphaFoldDB" id="A0AA39YMC3"/>
<evidence type="ECO:0000256" key="1">
    <source>
        <dbReference type="SAM" id="MobiDB-lite"/>
    </source>
</evidence>
<evidence type="ECO:0000313" key="4">
    <source>
        <dbReference type="EMBL" id="KAK0655158.1"/>
    </source>
</evidence>
<dbReference type="Proteomes" id="UP001174936">
    <property type="component" value="Unassembled WGS sequence"/>
</dbReference>
<keyword evidence="2" id="KW-0732">Signal</keyword>
<accession>A0AA39YMC3</accession>
<dbReference type="EMBL" id="JAULSV010000001">
    <property type="protein sequence ID" value="KAK0655158.1"/>
    <property type="molecule type" value="Genomic_DNA"/>
</dbReference>
<dbReference type="SUPFAM" id="SSF49344">
    <property type="entry name" value="CBD9-like"/>
    <property type="match status" value="1"/>
</dbReference>
<feature type="domain" description="Cellobiose dehydrogenase-like cytochrome" evidence="3">
    <location>
        <begin position="28"/>
        <end position="196"/>
    </location>
</feature>
<feature type="region of interest" description="Disordered" evidence="1">
    <location>
        <begin position="381"/>
        <end position="438"/>
    </location>
</feature>
<evidence type="ECO:0000259" key="3">
    <source>
        <dbReference type="Pfam" id="PF16010"/>
    </source>
</evidence>
<dbReference type="InterPro" id="IPR015920">
    <property type="entry name" value="Cellobiose_DH-like_cyt"/>
</dbReference>
<feature type="compositionally biased region" description="Polar residues" evidence="1">
    <location>
        <begin position="382"/>
        <end position="392"/>
    </location>
</feature>
<dbReference type="Pfam" id="PF16010">
    <property type="entry name" value="CDH-cyt"/>
    <property type="match status" value="1"/>
</dbReference>
<feature type="signal peptide" evidence="2">
    <location>
        <begin position="1"/>
        <end position="18"/>
    </location>
</feature>
<protein>
    <recommendedName>
        <fullName evidence="3">Cellobiose dehydrogenase-like cytochrome domain-containing protein</fullName>
    </recommendedName>
</protein>
<comment type="caution">
    <text evidence="4">The sequence shown here is derived from an EMBL/GenBank/DDBJ whole genome shotgun (WGS) entry which is preliminary data.</text>
</comment>
<sequence>MQGAKHLALLALAATASSESVKRETAKYCPGGTSICFSESRIEANDIVFRIAIPETTAAPFDILLQIVAPISVSWASIAWGGKMTANPLTVAWPNGNSAVVSSRWATGRVLPAAYAGATYAVLPTTQTNATHWQLDVLCTGCSQWASGSLNPNGAPTFAWAKGSRAPSNPALNTSNFAYHDSHGTFSHDLTAAKIPKGVFDALAYGLSEGTPASTVASVPPVVATSVATLPVPVPTVASSVASAEPTVATSVATLPAPGIPTSATLPLTSFSFVTGIPDVPLPTGGFPTTNLPTTNFLTNTIVQTSVAIIPAPAITRTTRTRTASAVVPTRVTVLPSPNEPRPTTFLVVTTRVTTILRPTSTRLVFPTTERAPSVVTVTVTRQSTQAAQPTQVGPPWAGGGGPPWVGKGKGKGKGKGWGGKGKGKRWGGWSEDETEEF</sequence>
<feature type="chain" id="PRO_5041441499" description="Cellobiose dehydrogenase-like cytochrome domain-containing protein" evidence="2">
    <location>
        <begin position="19"/>
        <end position="438"/>
    </location>
</feature>
<evidence type="ECO:0000313" key="5">
    <source>
        <dbReference type="Proteomes" id="UP001174936"/>
    </source>
</evidence>
<keyword evidence="5" id="KW-1185">Reference proteome</keyword>